<dbReference type="Pfam" id="PF09844">
    <property type="entry name" value="DUF2071"/>
    <property type="match status" value="1"/>
</dbReference>
<evidence type="ECO:0008006" key="3">
    <source>
        <dbReference type="Google" id="ProtNLM"/>
    </source>
</evidence>
<protein>
    <recommendedName>
        <fullName evidence="3">DUF2071 domain-containing protein</fullName>
    </recommendedName>
</protein>
<dbReference type="PANTHER" id="PTHR39186:SF1">
    <property type="entry name" value="DUF2071 DOMAIN-CONTAINING PROTEIN"/>
    <property type="match status" value="1"/>
</dbReference>
<dbReference type="InterPro" id="IPR023375">
    <property type="entry name" value="ADC_dom_sf"/>
</dbReference>
<dbReference type="InterPro" id="IPR018644">
    <property type="entry name" value="DUF2071"/>
</dbReference>
<evidence type="ECO:0000313" key="2">
    <source>
        <dbReference type="Proteomes" id="UP000093412"/>
    </source>
</evidence>
<dbReference type="PANTHER" id="PTHR39186">
    <property type="entry name" value="DUF2071 FAMILY PROTEIN"/>
    <property type="match status" value="1"/>
</dbReference>
<dbReference type="SUPFAM" id="SSF160104">
    <property type="entry name" value="Acetoacetate decarboxylase-like"/>
    <property type="match status" value="1"/>
</dbReference>
<accession>A0ABX2Y8F4</accession>
<gene>
    <name evidence="1" type="ORF">OERS_04820</name>
</gene>
<comment type="caution">
    <text evidence="1">The sequence shown here is derived from an EMBL/GenBank/DDBJ whole genome shotgun (WGS) entry which is preliminary data.</text>
</comment>
<organism evidence="1 2">
    <name type="scientific">Oerskovia enterophila</name>
    <dbReference type="NCBI Taxonomy" id="43678"/>
    <lineage>
        <taxon>Bacteria</taxon>
        <taxon>Bacillati</taxon>
        <taxon>Actinomycetota</taxon>
        <taxon>Actinomycetes</taxon>
        <taxon>Micrococcales</taxon>
        <taxon>Cellulomonadaceae</taxon>
        <taxon>Oerskovia</taxon>
    </lineage>
</organism>
<name>A0ABX2Y8F4_9CELL</name>
<proteinExistence type="predicted"/>
<dbReference type="RefSeq" id="WP_068624129.1">
    <property type="nucleotide sequence ID" value="NZ_MAQA01000003.1"/>
</dbReference>
<reference evidence="1 2" key="1">
    <citation type="submission" date="2016-06" db="EMBL/GenBank/DDBJ databases">
        <title>Genome sequence of Oerskovia enterophila DSM 43852.</title>
        <authorList>
            <person name="Poehlein A."/>
            <person name="Jag V."/>
            <person name="Bengelsdorf F.R."/>
            <person name="Daniel R."/>
            <person name="Duerre P."/>
        </authorList>
    </citation>
    <scope>NUCLEOTIDE SEQUENCE [LARGE SCALE GENOMIC DNA]</scope>
    <source>
        <strain evidence="1 2">DSM 43852</strain>
    </source>
</reference>
<keyword evidence="2" id="KW-1185">Reference proteome</keyword>
<dbReference type="Proteomes" id="UP000093412">
    <property type="component" value="Unassembled WGS sequence"/>
</dbReference>
<dbReference type="EMBL" id="MAQA01000003">
    <property type="protein sequence ID" value="OCI32890.1"/>
    <property type="molecule type" value="Genomic_DNA"/>
</dbReference>
<sequence>MSGPTPQNTIRLPVNAQRWSALTFLHWPVAAAVIQERLPRGLHVQTYEGTAWIGLTPFLMQDVRVPPLPPAPGWSTFPEINLRTYVRHDDGTDGLWFLGLWSTRRAMNTLMRMIGLPYHHTKATIRPIGDASLLYDARPTLGAPARPLRLRASVRADAHISTPTELEGRLTGRWNAYTVRAGHVWRVPVTHPPWPLRRATLDLLDTNVFETMDLPSPQIEPLVHVSPGVDTLIGVPRPAGRTLPTTTHR</sequence>
<evidence type="ECO:0000313" key="1">
    <source>
        <dbReference type="EMBL" id="OCI32890.1"/>
    </source>
</evidence>